<dbReference type="InterPro" id="IPR041700">
    <property type="entry name" value="OMP_b-brl_3"/>
</dbReference>
<gene>
    <name evidence="3" type="ORF">WJU22_24985</name>
</gene>
<dbReference type="SUPFAM" id="SSF49464">
    <property type="entry name" value="Carboxypeptidase regulatory domain-like"/>
    <property type="match status" value="1"/>
</dbReference>
<dbReference type="RefSeq" id="WP_341840895.1">
    <property type="nucleotide sequence ID" value="NZ_CP149792.1"/>
</dbReference>
<evidence type="ECO:0000313" key="4">
    <source>
        <dbReference type="Proteomes" id="UP001449657"/>
    </source>
</evidence>
<accession>A0ABZ2Z315</accession>
<evidence type="ECO:0000256" key="1">
    <source>
        <dbReference type="SAM" id="MobiDB-lite"/>
    </source>
</evidence>
<feature type="region of interest" description="Disordered" evidence="1">
    <location>
        <begin position="390"/>
        <end position="425"/>
    </location>
</feature>
<feature type="compositionally biased region" description="Polar residues" evidence="1">
    <location>
        <begin position="390"/>
        <end position="400"/>
    </location>
</feature>
<evidence type="ECO:0000259" key="2">
    <source>
        <dbReference type="Pfam" id="PF14905"/>
    </source>
</evidence>
<sequence length="925" mass="103976">MTATAQQRTEVKGAVADSASNEFLEMATVTAQDAKDSSLITYTLTDRKGAFRLTGLPAGKPVRILISYTGYRTWIRTVGTDHAPDLGRISLAPAPRELGVVEVAGNRPPISIRKDTIEFNADAFKTRPNAVVEELLKKLPGVDIDQDGKITVNGKPVSRIMVDGKDFFGGDSKIALKNLPTHIIDKVQVSDTKTKIESKMGVEKDGEDKTINLTLKPGKKKGLFGRVTGGYGTDERYDASGMINFFNGSRQVSLLGSSNNLNKSGFSVNEIMSAAPMRGGGMTVSYGDGGMNVNGMSFSGGGEGIRTGSMLGVNYNDEWSKDLKSNTSYNFNNTNSKFSTLSENRFNDDRSVFGNREGYGRNQAHNVNLNMEYQLDSMTILSIVPRFSNTRQSSNTTSEETTFRDLDDKANERNGRNTSRSDQNNFSLDFNAMRTLNKKGRSISFRFNGNYGETTGNAFNYSDQKFYVDNVLDSTNILDQQSITSGKRESLDAAITYVEPLSDRWRMNASYSYRYNINNSRRETYNFDENEKGYSEFDSLYSNRFNNKQMTHSPTVNFQFSNKKKNINATIGGGVLFNTLENYSFYDKQAFRQEQVNFNPNTRISYTFADKGQLTFSYNGFSQQPSIEQLQPVPDNSNPLNVRLGNPDLKTVFSQSFNLNYNKFKPNGFGMFSYASFRPINNQFSTMTRVNSDGSQVTQAINVNGVYNANGNINLSYNKVKKDYQFRMNGGVFVNYANNVNYSNINNKRGDTAVHKNVSKNFSIGPNVNASFSWKELLDLTMNYRPNYNQVTNDRTNVKTSNFTQRFTAGGTLYWPKNFFIDNDLQYTYNSNIAPGFKKGVPVYSAAIGYEFMKRSANIKLYGYDLFRQNTNIRRMVSELGTFDTRTAMVDQYFMLSFTYNFAKFGSKIGSNRRRDGARSIDIMF</sequence>
<dbReference type="EMBL" id="CP150096">
    <property type="protein sequence ID" value="WZN46154.1"/>
    <property type="molecule type" value="Genomic_DNA"/>
</dbReference>
<evidence type="ECO:0000313" key="3">
    <source>
        <dbReference type="EMBL" id="WZN46154.1"/>
    </source>
</evidence>
<proteinExistence type="predicted"/>
<organism evidence="3 4">
    <name type="scientific">Chitinophaga caseinilytica</name>
    <dbReference type="NCBI Taxonomy" id="2267521"/>
    <lineage>
        <taxon>Bacteria</taxon>
        <taxon>Pseudomonadati</taxon>
        <taxon>Bacteroidota</taxon>
        <taxon>Chitinophagia</taxon>
        <taxon>Chitinophagales</taxon>
        <taxon>Chitinophagaceae</taxon>
        <taxon>Chitinophaga</taxon>
    </lineage>
</organism>
<feature type="compositionally biased region" description="Polar residues" evidence="1">
    <location>
        <begin position="416"/>
        <end position="425"/>
    </location>
</feature>
<name>A0ABZ2Z315_9BACT</name>
<keyword evidence="4" id="KW-1185">Reference proteome</keyword>
<dbReference type="InterPro" id="IPR008969">
    <property type="entry name" value="CarboxyPept-like_regulatory"/>
</dbReference>
<feature type="compositionally biased region" description="Basic and acidic residues" evidence="1">
    <location>
        <begin position="401"/>
        <end position="415"/>
    </location>
</feature>
<dbReference type="Pfam" id="PF14905">
    <property type="entry name" value="OMP_b-brl_3"/>
    <property type="match status" value="1"/>
</dbReference>
<dbReference type="Pfam" id="PF13620">
    <property type="entry name" value="CarboxypepD_reg"/>
    <property type="match status" value="1"/>
</dbReference>
<protein>
    <submittedName>
        <fullName evidence="3">Outer membrane beta-barrel family protein</fullName>
    </submittedName>
</protein>
<feature type="domain" description="Outer membrane protein beta-barrel" evidence="2">
    <location>
        <begin position="435"/>
        <end position="748"/>
    </location>
</feature>
<dbReference type="Proteomes" id="UP001449657">
    <property type="component" value="Chromosome"/>
</dbReference>
<reference evidence="3 4" key="1">
    <citation type="submission" date="2024-03" db="EMBL/GenBank/DDBJ databases">
        <title>Chitinophaga caseinilytica sp. nov., a casein hydrolysing bacterium isolated from forest soil.</title>
        <authorList>
            <person name="Lee D.S."/>
            <person name="Han D.M."/>
            <person name="Baek J.H."/>
            <person name="Choi D.G."/>
            <person name="Jeon J.H."/>
            <person name="Jeon C.O."/>
        </authorList>
    </citation>
    <scope>NUCLEOTIDE SEQUENCE [LARGE SCALE GENOMIC DNA]</scope>
    <source>
        <strain evidence="3 4">KACC 19118</strain>
    </source>
</reference>
<dbReference type="SUPFAM" id="SSF56935">
    <property type="entry name" value="Porins"/>
    <property type="match status" value="1"/>
</dbReference>